<name>A0A7V7PPJ1_9HYPH</name>
<keyword evidence="2 5" id="KW-0645">Protease</keyword>
<feature type="domain" description="Prohead serine protease" evidence="4">
    <location>
        <begin position="14"/>
        <end position="147"/>
    </location>
</feature>
<reference evidence="5 6" key="1">
    <citation type="submission" date="2019-09" db="EMBL/GenBank/DDBJ databases">
        <title>YIM 132180 draft genome.</title>
        <authorList>
            <person name="Zhang K."/>
        </authorList>
    </citation>
    <scope>NUCLEOTIDE SEQUENCE [LARGE SCALE GENOMIC DNA]</scope>
    <source>
        <strain evidence="5 6">YIM 132180</strain>
    </source>
</reference>
<dbReference type="Pfam" id="PF04586">
    <property type="entry name" value="Peptidase_S78"/>
    <property type="match status" value="1"/>
</dbReference>
<dbReference type="InterPro" id="IPR054613">
    <property type="entry name" value="Peptidase_S78_dom"/>
</dbReference>
<dbReference type="RefSeq" id="WP_150969644.1">
    <property type="nucleotide sequence ID" value="NZ_VZDO01000007.1"/>
</dbReference>
<accession>A0A7V7PPJ1</accession>
<keyword evidence="3" id="KW-0378">Hydrolase</keyword>
<dbReference type="AlphaFoldDB" id="A0A7V7PPJ1"/>
<comment type="caution">
    <text evidence="5">The sequence shown here is derived from an EMBL/GenBank/DDBJ whole genome shotgun (WGS) entry which is preliminary data.</text>
</comment>
<dbReference type="NCBIfam" id="TIGR01543">
    <property type="entry name" value="proheadase_HK97"/>
    <property type="match status" value="1"/>
</dbReference>
<evidence type="ECO:0000256" key="3">
    <source>
        <dbReference type="ARBA" id="ARBA00022801"/>
    </source>
</evidence>
<keyword evidence="1" id="KW-1188">Viral release from host cell</keyword>
<gene>
    <name evidence="5" type="ORF">F6X38_10285</name>
</gene>
<evidence type="ECO:0000313" key="5">
    <source>
        <dbReference type="EMBL" id="KAB0679953.1"/>
    </source>
</evidence>
<dbReference type="GO" id="GO:0008233">
    <property type="term" value="F:peptidase activity"/>
    <property type="evidence" value="ECO:0007669"/>
    <property type="project" value="UniProtKB-KW"/>
</dbReference>
<dbReference type="Proteomes" id="UP000432089">
    <property type="component" value="Unassembled WGS sequence"/>
</dbReference>
<dbReference type="EMBL" id="VZDO01000007">
    <property type="protein sequence ID" value="KAB0679953.1"/>
    <property type="molecule type" value="Genomic_DNA"/>
</dbReference>
<organism evidence="5 6">
    <name type="scientific">Plantimonas leprariae</name>
    <dbReference type="NCBI Taxonomy" id="2615207"/>
    <lineage>
        <taxon>Bacteria</taxon>
        <taxon>Pseudomonadati</taxon>
        <taxon>Pseudomonadota</taxon>
        <taxon>Alphaproteobacteria</taxon>
        <taxon>Hyphomicrobiales</taxon>
        <taxon>Aurantimonadaceae</taxon>
        <taxon>Plantimonas</taxon>
    </lineage>
</organism>
<dbReference type="GO" id="GO:0006508">
    <property type="term" value="P:proteolysis"/>
    <property type="evidence" value="ECO:0007669"/>
    <property type="project" value="UniProtKB-KW"/>
</dbReference>
<evidence type="ECO:0000256" key="2">
    <source>
        <dbReference type="ARBA" id="ARBA00022670"/>
    </source>
</evidence>
<evidence type="ECO:0000256" key="1">
    <source>
        <dbReference type="ARBA" id="ARBA00022612"/>
    </source>
</evidence>
<evidence type="ECO:0000259" key="4">
    <source>
        <dbReference type="Pfam" id="PF04586"/>
    </source>
</evidence>
<sequence>MTAAVIRIAPEKREDGTVRGYASVFGAVDLSGDEVLRGAFATSLRQRGAAGVKMLWQHDPGRPIGVWTALREDKVGLWAEGRLALDTSGGREAYGLIRAGALDGLSIGFRTKRAERGGGLAKRRLAEIDLWEISVVTFPMQELARLAMKRALKAPLAAASDLVARIRAGARSLGSPLGVPA</sequence>
<protein>
    <submittedName>
        <fullName evidence="5">HK97 family phage prohead protease</fullName>
    </submittedName>
</protein>
<dbReference type="SUPFAM" id="SSF50789">
    <property type="entry name" value="Herpes virus serine proteinase, assemblin"/>
    <property type="match status" value="1"/>
</dbReference>
<proteinExistence type="predicted"/>
<evidence type="ECO:0000313" key="6">
    <source>
        <dbReference type="Proteomes" id="UP000432089"/>
    </source>
</evidence>
<keyword evidence="6" id="KW-1185">Reference proteome</keyword>
<dbReference type="InterPro" id="IPR006433">
    <property type="entry name" value="Prohead_protease"/>
</dbReference>